<keyword evidence="2" id="KW-1185">Reference proteome</keyword>
<sequence length="332" mass="38042">MKLTSSFNDIQEIIWKHTKAMQTEFGQHPASWYSEAIMRWGCINCTQRKANRWNTYLSQEVTKCNKLPKNGVIMNISEIHATWNAMMKEEQFSATDKAMEELEEKRAVKVLAEQKLTHSSFQDAHHTAEAIQENLKVLSSHTGVKSLLILIHFNSESYSQLFTFTSSPAIIKYFTMMWKIMLLDIAYKIEAYMLSGINGAVSFHTDSILKLKKATVQLISDALSIDNPKIAPPHMNYANFTKVITMKYGLILTSWPLPDKFCSSGYLLSRNELSILQHTWSMKQARFRKMSEEEFDAWKTQQMEKIMQEIQNTCTASDTSSQSPVSSCMSTP</sequence>
<dbReference type="EMBL" id="MU154591">
    <property type="protein sequence ID" value="KAF9493069.1"/>
    <property type="molecule type" value="Genomic_DNA"/>
</dbReference>
<proteinExistence type="predicted"/>
<gene>
    <name evidence="1" type="ORF">BDN71DRAFT_1395693</name>
</gene>
<dbReference type="AlphaFoldDB" id="A0A9P5ZSB9"/>
<name>A0A9P5ZSB9_PLEER</name>
<evidence type="ECO:0000313" key="2">
    <source>
        <dbReference type="Proteomes" id="UP000807025"/>
    </source>
</evidence>
<reference evidence="1" key="1">
    <citation type="submission" date="2020-11" db="EMBL/GenBank/DDBJ databases">
        <authorList>
            <consortium name="DOE Joint Genome Institute"/>
            <person name="Ahrendt S."/>
            <person name="Riley R."/>
            <person name="Andreopoulos W."/>
            <person name="Labutti K."/>
            <person name="Pangilinan J."/>
            <person name="Ruiz-Duenas F.J."/>
            <person name="Barrasa J.M."/>
            <person name="Sanchez-Garcia M."/>
            <person name="Camarero S."/>
            <person name="Miyauchi S."/>
            <person name="Serrano A."/>
            <person name="Linde D."/>
            <person name="Babiker R."/>
            <person name="Drula E."/>
            <person name="Ayuso-Fernandez I."/>
            <person name="Pacheco R."/>
            <person name="Padilla G."/>
            <person name="Ferreira P."/>
            <person name="Barriuso J."/>
            <person name="Kellner H."/>
            <person name="Castanera R."/>
            <person name="Alfaro M."/>
            <person name="Ramirez L."/>
            <person name="Pisabarro A.G."/>
            <person name="Kuo A."/>
            <person name="Tritt A."/>
            <person name="Lipzen A."/>
            <person name="He G."/>
            <person name="Yan M."/>
            <person name="Ng V."/>
            <person name="Cullen D."/>
            <person name="Martin F."/>
            <person name="Rosso M.-N."/>
            <person name="Henrissat B."/>
            <person name="Hibbett D."/>
            <person name="Martinez A.T."/>
            <person name="Grigoriev I.V."/>
        </authorList>
    </citation>
    <scope>NUCLEOTIDE SEQUENCE</scope>
    <source>
        <strain evidence="1">ATCC 90797</strain>
    </source>
</reference>
<dbReference type="OrthoDB" id="3033638at2759"/>
<protein>
    <submittedName>
        <fullName evidence="1">Uncharacterized protein</fullName>
    </submittedName>
</protein>
<dbReference type="Proteomes" id="UP000807025">
    <property type="component" value="Unassembled WGS sequence"/>
</dbReference>
<comment type="caution">
    <text evidence="1">The sequence shown here is derived from an EMBL/GenBank/DDBJ whole genome shotgun (WGS) entry which is preliminary data.</text>
</comment>
<organism evidence="1 2">
    <name type="scientific">Pleurotus eryngii</name>
    <name type="common">Boletus of the steppes</name>
    <dbReference type="NCBI Taxonomy" id="5323"/>
    <lineage>
        <taxon>Eukaryota</taxon>
        <taxon>Fungi</taxon>
        <taxon>Dikarya</taxon>
        <taxon>Basidiomycota</taxon>
        <taxon>Agaricomycotina</taxon>
        <taxon>Agaricomycetes</taxon>
        <taxon>Agaricomycetidae</taxon>
        <taxon>Agaricales</taxon>
        <taxon>Pleurotineae</taxon>
        <taxon>Pleurotaceae</taxon>
        <taxon>Pleurotus</taxon>
    </lineage>
</organism>
<evidence type="ECO:0000313" key="1">
    <source>
        <dbReference type="EMBL" id="KAF9493069.1"/>
    </source>
</evidence>
<accession>A0A9P5ZSB9</accession>